<proteinExistence type="predicted"/>
<accession>A0A318SJD3</accession>
<evidence type="ECO:0000313" key="2">
    <source>
        <dbReference type="EMBL" id="PYE74883.1"/>
    </source>
</evidence>
<name>A0A318SJD3_9BURK</name>
<dbReference type="AlphaFoldDB" id="A0A318SJD3"/>
<feature type="chain" id="PRO_5016290708" evidence="1">
    <location>
        <begin position="34"/>
        <end position="245"/>
    </location>
</feature>
<protein>
    <submittedName>
        <fullName evidence="2">Uncharacterized protein</fullName>
    </submittedName>
</protein>
<feature type="signal peptide" evidence="1">
    <location>
        <begin position="1"/>
        <end position="33"/>
    </location>
</feature>
<sequence>MRLTFSRSSFTRCAAGCAGILAGLAGVVTGATAQTLCNSDGAPAPRVLQERFLDADCTACWSAAASGAVPGAAGAARTPTLDWIVPSAAAADGAAMSAAALPEAQARLDALRKPAPSAHETLQLAAPVGAARPGALRVARGAAVADYVGVSIAWNPPRAAAGTVTAWLVLAEALPAGADGSAVERLLVRGALTLRWQPKAGTRLSEARSMRVPETADPARLRMVGWVEDGGGRILTAAASVCRSS</sequence>
<comment type="caution">
    <text evidence="2">The sequence shown here is derived from an EMBL/GenBank/DDBJ whole genome shotgun (WGS) entry which is preliminary data.</text>
</comment>
<evidence type="ECO:0000256" key="1">
    <source>
        <dbReference type="SAM" id="SignalP"/>
    </source>
</evidence>
<reference evidence="2 3" key="1">
    <citation type="submission" date="2018-06" db="EMBL/GenBank/DDBJ databases">
        <title>Genomic Encyclopedia of Type Strains, Phase III (KMG-III): the genomes of soil and plant-associated and newly described type strains.</title>
        <authorList>
            <person name="Whitman W."/>
        </authorList>
    </citation>
    <scope>NUCLEOTIDE SEQUENCE [LARGE SCALE GENOMIC DNA]</scope>
    <source>
        <strain evidence="2 3">CECT 7646</strain>
    </source>
</reference>
<evidence type="ECO:0000313" key="3">
    <source>
        <dbReference type="Proteomes" id="UP000247540"/>
    </source>
</evidence>
<keyword evidence="1" id="KW-0732">Signal</keyword>
<dbReference type="EMBL" id="QJTC01000023">
    <property type="protein sequence ID" value="PYE74883.1"/>
    <property type="molecule type" value="Genomic_DNA"/>
</dbReference>
<organism evidence="2 3">
    <name type="scientific">Xylophilus ampelinus</name>
    <dbReference type="NCBI Taxonomy" id="54067"/>
    <lineage>
        <taxon>Bacteria</taxon>
        <taxon>Pseudomonadati</taxon>
        <taxon>Pseudomonadota</taxon>
        <taxon>Betaproteobacteria</taxon>
        <taxon>Burkholderiales</taxon>
        <taxon>Xylophilus</taxon>
    </lineage>
</organism>
<dbReference type="RefSeq" id="WP_233504529.1">
    <property type="nucleotide sequence ID" value="NZ_JAMOFZ010000022.1"/>
</dbReference>
<gene>
    <name evidence="2" type="ORF">DFQ15_12326</name>
</gene>
<dbReference type="Proteomes" id="UP000247540">
    <property type="component" value="Unassembled WGS sequence"/>
</dbReference>
<keyword evidence="3" id="KW-1185">Reference proteome</keyword>